<evidence type="ECO:0000313" key="2">
    <source>
        <dbReference type="EMBL" id="CAD8133871.1"/>
    </source>
</evidence>
<reference evidence="2" key="1">
    <citation type="submission" date="2021-01" db="EMBL/GenBank/DDBJ databases">
        <authorList>
            <consortium name="Genoscope - CEA"/>
            <person name="William W."/>
        </authorList>
    </citation>
    <scope>NUCLEOTIDE SEQUENCE</scope>
</reference>
<accession>A0A8S1RXU4</accession>
<keyword evidence="3" id="KW-1185">Reference proteome</keyword>
<gene>
    <name evidence="2" type="ORF">POCTA_138.1.T0050142</name>
</gene>
<proteinExistence type="predicted"/>
<dbReference type="Proteomes" id="UP000683925">
    <property type="component" value="Unassembled WGS sequence"/>
</dbReference>
<dbReference type="OMA" id="YTMISIQ"/>
<name>A0A8S1RXU4_PAROT</name>
<dbReference type="OrthoDB" id="302059at2759"/>
<comment type="caution">
    <text evidence="2">The sequence shown here is derived from an EMBL/GenBank/DDBJ whole genome shotgun (WGS) entry which is preliminary data.</text>
</comment>
<organism evidence="2 3">
    <name type="scientific">Paramecium octaurelia</name>
    <dbReference type="NCBI Taxonomy" id="43137"/>
    <lineage>
        <taxon>Eukaryota</taxon>
        <taxon>Sar</taxon>
        <taxon>Alveolata</taxon>
        <taxon>Ciliophora</taxon>
        <taxon>Intramacronucleata</taxon>
        <taxon>Oligohymenophorea</taxon>
        <taxon>Peniculida</taxon>
        <taxon>Parameciidae</taxon>
        <taxon>Paramecium</taxon>
    </lineage>
</organism>
<sequence length="570" mass="68070">MDFQICQNTQSPEKFLCLNEECYLAEKKHIQCYQCLTKQHLSKNKVVRHVDDFIELEQFTNEIKKKQTKRQTFIQMIFQQAFDFQKSKVQEIQLSKNPDLIKNATEKIEGETTKFLKYLSTLYLDQKFTFPYQNSFHVQYVKFYFENENKYQEDAKSKLSILFSQIEKYMQTLDLDIRTTMKRSYQKLEQLEKQVIQFSKSSFYNKLQLLVLLLILPYLVYLQINQLEIIKYQRQYEQTFQIQEYLIQELVSIKDKYSLLDKKIEYLILNETENIMALNKTVTEAVDGVQKLKLRFDAFKQSSTSNLEKVRINLQTNLETLQNNITYFETQETNLRSQISQISSKMNALFLKENEVKQLLESQKKEKQEQSRRVKEIMNQLEEKQVIRRIIQLKNYLYSLLHYRHLIKIHLNLPKTELKDFQLIYEELFDKPVLVYTMISIQQKVYKYEGDNPLVCLGGLSVNSLDSIDLIACDFANDIFKPTFESDKALKSSHGDIYWYQVQESSFGFAPNENIKLLYCDDYDEENEYRLSYWYNLRSTSGGRRLGKFTLLENSTEHILQIYLLKAPFQ</sequence>
<dbReference type="AlphaFoldDB" id="A0A8S1RXU4"/>
<protein>
    <submittedName>
        <fullName evidence="2">Uncharacterized protein</fullName>
    </submittedName>
</protein>
<evidence type="ECO:0000256" key="1">
    <source>
        <dbReference type="SAM" id="Coils"/>
    </source>
</evidence>
<feature type="coiled-coil region" evidence="1">
    <location>
        <begin position="353"/>
        <end position="387"/>
    </location>
</feature>
<evidence type="ECO:0000313" key="3">
    <source>
        <dbReference type="Proteomes" id="UP000683925"/>
    </source>
</evidence>
<dbReference type="EMBL" id="CAJJDP010000004">
    <property type="protein sequence ID" value="CAD8133871.1"/>
    <property type="molecule type" value="Genomic_DNA"/>
</dbReference>
<keyword evidence="1" id="KW-0175">Coiled coil</keyword>